<dbReference type="EMBL" id="KZ857603">
    <property type="protein sequence ID" value="RDX39984.1"/>
    <property type="molecule type" value="Genomic_DNA"/>
</dbReference>
<name>A0A371CI82_9APHY</name>
<feature type="transmembrane region" description="Helical" evidence="3">
    <location>
        <begin position="65"/>
        <end position="92"/>
    </location>
</feature>
<dbReference type="OrthoDB" id="10612908at2759"/>
<keyword evidence="1" id="KW-0175">Coiled coil</keyword>
<feature type="transmembrane region" description="Helical" evidence="3">
    <location>
        <begin position="29"/>
        <end position="53"/>
    </location>
</feature>
<feature type="compositionally biased region" description="Polar residues" evidence="2">
    <location>
        <begin position="543"/>
        <end position="552"/>
    </location>
</feature>
<reference evidence="4 5" key="1">
    <citation type="journal article" date="2018" name="Biotechnol. Biofuels">
        <title>Integrative visual omics of the white-rot fungus Polyporus brumalis exposes the biotechnological potential of its oxidative enzymes for delignifying raw plant biomass.</title>
        <authorList>
            <person name="Miyauchi S."/>
            <person name="Rancon A."/>
            <person name="Drula E."/>
            <person name="Hage H."/>
            <person name="Chaduli D."/>
            <person name="Favel A."/>
            <person name="Grisel S."/>
            <person name="Henrissat B."/>
            <person name="Herpoel-Gimbert I."/>
            <person name="Ruiz-Duenas F.J."/>
            <person name="Chevret D."/>
            <person name="Hainaut M."/>
            <person name="Lin J."/>
            <person name="Wang M."/>
            <person name="Pangilinan J."/>
            <person name="Lipzen A."/>
            <person name="Lesage-Meessen L."/>
            <person name="Navarro D."/>
            <person name="Riley R."/>
            <person name="Grigoriev I.V."/>
            <person name="Zhou S."/>
            <person name="Raouche S."/>
            <person name="Rosso M.N."/>
        </authorList>
    </citation>
    <scope>NUCLEOTIDE SEQUENCE [LARGE SCALE GENOMIC DNA]</scope>
    <source>
        <strain evidence="4 5">BRFM 1820</strain>
    </source>
</reference>
<evidence type="ECO:0000313" key="4">
    <source>
        <dbReference type="EMBL" id="RDX39984.1"/>
    </source>
</evidence>
<keyword evidence="5" id="KW-1185">Reference proteome</keyword>
<feature type="region of interest" description="Disordered" evidence="2">
    <location>
        <begin position="421"/>
        <end position="445"/>
    </location>
</feature>
<evidence type="ECO:0000256" key="3">
    <source>
        <dbReference type="SAM" id="Phobius"/>
    </source>
</evidence>
<dbReference type="AlphaFoldDB" id="A0A371CI82"/>
<evidence type="ECO:0000313" key="5">
    <source>
        <dbReference type="Proteomes" id="UP000256964"/>
    </source>
</evidence>
<organism evidence="4 5">
    <name type="scientific">Lentinus brumalis</name>
    <dbReference type="NCBI Taxonomy" id="2498619"/>
    <lineage>
        <taxon>Eukaryota</taxon>
        <taxon>Fungi</taxon>
        <taxon>Dikarya</taxon>
        <taxon>Basidiomycota</taxon>
        <taxon>Agaricomycotina</taxon>
        <taxon>Agaricomycetes</taxon>
        <taxon>Polyporales</taxon>
        <taxon>Polyporaceae</taxon>
        <taxon>Lentinus</taxon>
    </lineage>
</organism>
<gene>
    <name evidence="4" type="ORF">OH76DRAFT_1562269</name>
</gene>
<feature type="non-terminal residue" evidence="4">
    <location>
        <position position="594"/>
    </location>
</feature>
<evidence type="ECO:0000256" key="2">
    <source>
        <dbReference type="SAM" id="MobiDB-lite"/>
    </source>
</evidence>
<dbReference type="Proteomes" id="UP000256964">
    <property type="component" value="Unassembled WGS sequence"/>
</dbReference>
<keyword evidence="3" id="KW-1133">Transmembrane helix</keyword>
<protein>
    <submittedName>
        <fullName evidence="4">Uncharacterized protein</fullName>
    </submittedName>
</protein>
<feature type="coiled-coil region" evidence="1">
    <location>
        <begin position="251"/>
        <end position="296"/>
    </location>
</feature>
<sequence>MPALPLVDMLSQRYPLASDDLFLFADTEAFWTFFLGGTLLLSVFWFVVVQVLVSSHGKAVIPKIVCAAIFQSILTGSLLFLDYSIGLVSLWHHVSLSAAPYCRYLRYLAAALLAAWFSRHVKTLSKVIANQRDTIANQQAKLTTLDVSLRGSRANEDTLLSDVTRFARKVSALKHKVSTLKTERTAKTEDITDLRAILDHADAHLADKDAALDCKDAVIRNQASASRVKVTDLKIALYAARSAAADKEAGLTQAKAALKNTQSVLRDTRSEIKNVREAATTQAHELKDELQLEKIRGCTKDAARKACEDAHTSVLASKDGVIGDLRAAHEVALYAGQTQTKMIVKLAVKAKSLEEQLAVSLKTRDAQGQLEGPSTKDAIISAQEEYLAVKDIKLARQDDTIAKLTADLARADDTIFQLQSKSADAGVPPPTESFSTTTTPPAPHAPLQEQMLDAVVDENARLYTQVADLQQQVDTLMDEAIIRSWESNPQEGEWMAREKDMRGLICSLHSIIQESGLVPTSSPSSSPSSSGSANSSATLVDEPTTSCASPCTTEAAVSGQDEQDLEEQQETVLSTSASSILRSGQLLASDSLAN</sequence>
<feature type="region of interest" description="Disordered" evidence="2">
    <location>
        <begin position="516"/>
        <end position="577"/>
    </location>
</feature>
<accession>A0A371CI82</accession>
<keyword evidence="3" id="KW-0812">Transmembrane</keyword>
<evidence type="ECO:0000256" key="1">
    <source>
        <dbReference type="SAM" id="Coils"/>
    </source>
</evidence>
<keyword evidence="3" id="KW-0472">Membrane</keyword>
<feature type="coiled-coil region" evidence="1">
    <location>
        <begin position="452"/>
        <end position="479"/>
    </location>
</feature>
<feature type="compositionally biased region" description="Low complexity" evidence="2">
    <location>
        <begin position="516"/>
        <end position="540"/>
    </location>
</feature>
<proteinExistence type="predicted"/>